<evidence type="ECO:0000313" key="4">
    <source>
        <dbReference type="Proteomes" id="UP000604737"/>
    </source>
</evidence>
<dbReference type="InterPro" id="IPR001920">
    <property type="entry name" value="Asp/Glu_race"/>
</dbReference>
<protein>
    <submittedName>
        <fullName evidence="3">Aspartate racemase</fullName>
    </submittedName>
</protein>
<dbReference type="RefSeq" id="WP_189461337.1">
    <property type="nucleotide sequence ID" value="NZ_BMYO01000007.1"/>
</dbReference>
<dbReference type="Pfam" id="PF01177">
    <property type="entry name" value="Asp_Glu_race"/>
    <property type="match status" value="1"/>
</dbReference>
<accession>A0ABQ3H3Q0</accession>
<evidence type="ECO:0000313" key="3">
    <source>
        <dbReference type="EMBL" id="GHD65500.1"/>
    </source>
</evidence>
<sequence length="228" mass="24261">MKTIGLIGGMSWESTVVYYQEINRSVARRLGGVHGARIVVDSIDFAELVPLQQRGDWAAAGELLAGSARRLRAAGAGIVLIGANTMHKVAADVQAVLPLLHIADATAARLRAGGHTTVGLLGTRYTMEQDFYTGRLAEHGIATLVPDAGGRERIHDVIYDELCKGVFAEASRALYREEMARLAARGASAIVLGCTEIGLLVSRDDCTLPLFDTALIHAQAAADWALAD</sequence>
<dbReference type="Gene3D" id="3.40.50.1860">
    <property type="match status" value="2"/>
</dbReference>
<dbReference type="EMBL" id="BMYO01000007">
    <property type="protein sequence ID" value="GHD65500.1"/>
    <property type="molecule type" value="Genomic_DNA"/>
</dbReference>
<dbReference type="Proteomes" id="UP000604737">
    <property type="component" value="Unassembled WGS sequence"/>
</dbReference>
<keyword evidence="4" id="KW-1185">Reference proteome</keyword>
<evidence type="ECO:0000256" key="1">
    <source>
        <dbReference type="ARBA" id="ARBA00007847"/>
    </source>
</evidence>
<dbReference type="PANTHER" id="PTHR21198">
    <property type="entry name" value="GLUTAMATE RACEMASE"/>
    <property type="match status" value="1"/>
</dbReference>
<gene>
    <name evidence="3" type="ORF">GCM10007350_26060</name>
</gene>
<reference evidence="4" key="1">
    <citation type="journal article" date="2019" name="Int. J. Syst. Evol. Microbiol.">
        <title>The Global Catalogue of Microorganisms (GCM) 10K type strain sequencing project: providing services to taxonomists for standard genome sequencing and annotation.</title>
        <authorList>
            <consortium name="The Broad Institute Genomics Platform"/>
            <consortium name="The Broad Institute Genome Sequencing Center for Infectious Disease"/>
            <person name="Wu L."/>
            <person name="Ma J."/>
        </authorList>
    </citation>
    <scope>NUCLEOTIDE SEQUENCE [LARGE SCALE GENOMIC DNA]</scope>
    <source>
        <strain evidence="4">KCTC 23701</strain>
    </source>
</reference>
<dbReference type="InterPro" id="IPR015942">
    <property type="entry name" value="Asp/Glu/hydantoin_racemase"/>
</dbReference>
<proteinExistence type="inferred from homology"/>
<organism evidence="3 4">
    <name type="scientific">Jeongeupia chitinilytica</name>
    <dbReference type="NCBI Taxonomy" id="1041641"/>
    <lineage>
        <taxon>Bacteria</taxon>
        <taxon>Pseudomonadati</taxon>
        <taxon>Pseudomonadota</taxon>
        <taxon>Betaproteobacteria</taxon>
        <taxon>Neisseriales</taxon>
        <taxon>Chitinibacteraceae</taxon>
        <taxon>Jeongeupia</taxon>
    </lineage>
</organism>
<dbReference type="SUPFAM" id="SSF53681">
    <property type="entry name" value="Aspartate/glutamate racemase"/>
    <property type="match status" value="2"/>
</dbReference>
<dbReference type="NCBIfam" id="TIGR00035">
    <property type="entry name" value="asp_race"/>
    <property type="match status" value="1"/>
</dbReference>
<keyword evidence="2" id="KW-0413">Isomerase</keyword>
<evidence type="ECO:0000256" key="2">
    <source>
        <dbReference type="ARBA" id="ARBA00023235"/>
    </source>
</evidence>
<comment type="caution">
    <text evidence="3">The sequence shown here is derived from an EMBL/GenBank/DDBJ whole genome shotgun (WGS) entry which is preliminary data.</text>
</comment>
<name>A0ABQ3H3Q0_9NEIS</name>
<comment type="similarity">
    <text evidence="1">Belongs to the aspartate/glutamate racemases family.</text>
</comment>
<dbReference type="PANTHER" id="PTHR21198:SF7">
    <property type="entry name" value="ASPARTATE-GLUTAMATE RACEMASE FAMILY"/>
    <property type="match status" value="1"/>
</dbReference>
<dbReference type="InterPro" id="IPR004380">
    <property type="entry name" value="Asp_race"/>
</dbReference>